<name>A0A212IU93_9FIRM</name>
<protein>
    <submittedName>
        <fullName evidence="4">GDSL-like protein</fullName>
    </submittedName>
</protein>
<dbReference type="InterPro" id="IPR013830">
    <property type="entry name" value="SGNH_hydro"/>
</dbReference>
<keyword evidence="2" id="KW-0812">Transmembrane</keyword>
<dbReference type="InterPro" id="IPR036514">
    <property type="entry name" value="SGNH_hydro_sf"/>
</dbReference>
<evidence type="ECO:0000256" key="1">
    <source>
        <dbReference type="SAM" id="MobiDB-lite"/>
    </source>
</evidence>
<keyword evidence="2" id="KW-1133">Transmembrane helix</keyword>
<sequence length="303" mass="32602">MPTLSETPVSNSPRAPRLGPGAIAVVCILTGVVLLAIVAAALAGREAPPAAATVTPSPIVATATPTPTPVPTPTPTPEPTPEPAVPFDFTQPVPESAPVETGYFDDAVFIGDSRTDGLKLYGGVDGADFIQHTGISVFDVGTKEVIRIDGEKYTVLEALTLKQYKKIYLMLGVNELGYNHDEGFRQEYAGFVDKLRELQPDAILYLQNLVSINPDKAKANDQPYYVTNEKIADYNTIIADIAADKHAALVDVNAALVGEDGILPREGTTDGVHFTKDYYVKWYDYLKIHAVDADAYWAGQAPQ</sequence>
<feature type="transmembrane region" description="Helical" evidence="2">
    <location>
        <begin position="20"/>
        <end position="43"/>
    </location>
</feature>
<dbReference type="Gene3D" id="3.40.50.1110">
    <property type="entry name" value="SGNH hydrolase"/>
    <property type="match status" value="1"/>
</dbReference>
<feature type="domain" description="SGNH hydrolase-type esterase" evidence="3">
    <location>
        <begin position="109"/>
        <end position="277"/>
    </location>
</feature>
<evidence type="ECO:0000256" key="2">
    <source>
        <dbReference type="SAM" id="Phobius"/>
    </source>
</evidence>
<organism evidence="4">
    <name type="scientific">uncultured Eubacteriales bacterium</name>
    <dbReference type="NCBI Taxonomy" id="172733"/>
    <lineage>
        <taxon>Bacteria</taxon>
        <taxon>Bacillati</taxon>
        <taxon>Bacillota</taxon>
        <taxon>Clostridia</taxon>
        <taxon>Eubacteriales</taxon>
        <taxon>environmental samples</taxon>
    </lineage>
</organism>
<dbReference type="EMBL" id="FLUN01000001">
    <property type="protein sequence ID" value="SBV90762.1"/>
    <property type="molecule type" value="Genomic_DNA"/>
</dbReference>
<keyword evidence="2" id="KW-0472">Membrane</keyword>
<reference evidence="4" key="1">
    <citation type="submission" date="2016-04" db="EMBL/GenBank/DDBJ databases">
        <authorList>
            <person name="Evans L.H."/>
            <person name="Alamgir A."/>
            <person name="Owens N."/>
            <person name="Weber N.D."/>
            <person name="Virtaneva K."/>
            <person name="Barbian K."/>
            <person name="Babar A."/>
            <person name="Rosenke K."/>
        </authorList>
    </citation>
    <scope>NUCLEOTIDE SEQUENCE</scope>
    <source>
        <strain evidence="4">86</strain>
    </source>
</reference>
<proteinExistence type="predicted"/>
<gene>
    <name evidence="4" type="ORF">KL86CLO1_10029</name>
</gene>
<dbReference type="Pfam" id="PF13472">
    <property type="entry name" value="Lipase_GDSL_2"/>
    <property type="match status" value="1"/>
</dbReference>
<accession>A0A212IU93</accession>
<dbReference type="SUPFAM" id="SSF52266">
    <property type="entry name" value="SGNH hydrolase"/>
    <property type="match status" value="1"/>
</dbReference>
<feature type="compositionally biased region" description="Pro residues" evidence="1">
    <location>
        <begin position="66"/>
        <end position="82"/>
    </location>
</feature>
<feature type="region of interest" description="Disordered" evidence="1">
    <location>
        <begin position="51"/>
        <end position="82"/>
    </location>
</feature>
<dbReference type="AlphaFoldDB" id="A0A212IU93"/>
<evidence type="ECO:0000259" key="3">
    <source>
        <dbReference type="Pfam" id="PF13472"/>
    </source>
</evidence>
<feature type="compositionally biased region" description="Low complexity" evidence="1">
    <location>
        <begin position="51"/>
        <end position="65"/>
    </location>
</feature>
<evidence type="ECO:0000313" key="4">
    <source>
        <dbReference type="EMBL" id="SBV90762.1"/>
    </source>
</evidence>